<keyword evidence="2" id="KW-0418">Kinase</keyword>
<evidence type="ECO:0000256" key="1">
    <source>
        <dbReference type="SAM" id="Phobius"/>
    </source>
</evidence>
<dbReference type="EMBL" id="JAHWGI010001316">
    <property type="protein sequence ID" value="KAK3928150.1"/>
    <property type="molecule type" value="Genomic_DNA"/>
</dbReference>
<name>A0AAE1HVG1_9NEOP</name>
<gene>
    <name evidence="2" type="ORF">KUF71_016499</name>
</gene>
<keyword evidence="1" id="KW-0472">Membrane</keyword>
<sequence>MAGVRLLPLLLPLLLLLLLLLRLRPLLLRLLADGRLLRPSTLSGQSQECVSSLYRRPPMQSCSVAVPFQHVQYLVHDDSWPKMPYSQSQCSVLMGPSETGNKNNCKSKRVAFLIKPCGGDSRVISEATAAKPDVSRNRLGSTAASSAQPEEEAVSVCVTDSVCLGERVASYRAAVSGRTDSPITVGGVRDDARLVLAGVLDLLALGLALLLRAASWNRTRANMRKHGFHNTSGVRNLLDEHILSVITSQAL</sequence>
<proteinExistence type="predicted"/>
<keyword evidence="1" id="KW-1133">Transmembrane helix</keyword>
<organism evidence="2 3">
    <name type="scientific">Frankliniella fusca</name>
    <dbReference type="NCBI Taxonomy" id="407009"/>
    <lineage>
        <taxon>Eukaryota</taxon>
        <taxon>Metazoa</taxon>
        <taxon>Ecdysozoa</taxon>
        <taxon>Arthropoda</taxon>
        <taxon>Hexapoda</taxon>
        <taxon>Insecta</taxon>
        <taxon>Pterygota</taxon>
        <taxon>Neoptera</taxon>
        <taxon>Paraneoptera</taxon>
        <taxon>Thysanoptera</taxon>
        <taxon>Terebrantia</taxon>
        <taxon>Thripoidea</taxon>
        <taxon>Thripidae</taxon>
        <taxon>Frankliniella</taxon>
    </lineage>
</organism>
<keyword evidence="3" id="KW-1185">Reference proteome</keyword>
<accession>A0AAE1HVG1</accession>
<protein>
    <submittedName>
        <fullName evidence="2">Acetate kinase</fullName>
    </submittedName>
</protein>
<dbReference type="Proteomes" id="UP001219518">
    <property type="component" value="Unassembled WGS sequence"/>
</dbReference>
<reference evidence="2" key="2">
    <citation type="journal article" date="2023" name="BMC Genomics">
        <title>Pest status, molecular evolution, and epigenetic factors derived from the genome assembly of Frankliniella fusca, a thysanopteran phytovirus vector.</title>
        <authorList>
            <person name="Catto M.A."/>
            <person name="Labadie P.E."/>
            <person name="Jacobson A.L."/>
            <person name="Kennedy G.G."/>
            <person name="Srinivasan R."/>
            <person name="Hunt B.G."/>
        </authorList>
    </citation>
    <scope>NUCLEOTIDE SEQUENCE</scope>
    <source>
        <strain evidence="2">PL_HMW_Pooled</strain>
    </source>
</reference>
<keyword evidence="1" id="KW-0812">Transmembrane</keyword>
<dbReference type="AlphaFoldDB" id="A0AAE1HVG1"/>
<reference evidence="2" key="1">
    <citation type="submission" date="2021-07" db="EMBL/GenBank/DDBJ databases">
        <authorList>
            <person name="Catto M.A."/>
            <person name="Jacobson A."/>
            <person name="Kennedy G."/>
            <person name="Labadie P."/>
            <person name="Hunt B.G."/>
            <person name="Srinivasan R."/>
        </authorList>
    </citation>
    <scope>NUCLEOTIDE SEQUENCE</scope>
    <source>
        <strain evidence="2">PL_HMW_Pooled</strain>
        <tissue evidence="2">Head</tissue>
    </source>
</reference>
<evidence type="ECO:0000313" key="2">
    <source>
        <dbReference type="EMBL" id="KAK3928150.1"/>
    </source>
</evidence>
<evidence type="ECO:0000313" key="3">
    <source>
        <dbReference type="Proteomes" id="UP001219518"/>
    </source>
</evidence>
<comment type="caution">
    <text evidence="2">The sequence shown here is derived from an EMBL/GenBank/DDBJ whole genome shotgun (WGS) entry which is preliminary data.</text>
</comment>
<dbReference type="GO" id="GO:0016301">
    <property type="term" value="F:kinase activity"/>
    <property type="evidence" value="ECO:0007669"/>
    <property type="project" value="UniProtKB-KW"/>
</dbReference>
<keyword evidence="2" id="KW-0808">Transferase</keyword>
<feature type="transmembrane region" description="Helical" evidence="1">
    <location>
        <begin position="194"/>
        <end position="214"/>
    </location>
</feature>